<proteinExistence type="predicted"/>
<comment type="caution">
    <text evidence="2">The sequence shown here is derived from an EMBL/GenBank/DDBJ whole genome shotgun (WGS) entry which is preliminary data.</text>
</comment>
<feature type="compositionally biased region" description="Polar residues" evidence="1">
    <location>
        <begin position="77"/>
        <end position="89"/>
    </location>
</feature>
<dbReference type="Proteomes" id="UP000319257">
    <property type="component" value="Unassembled WGS sequence"/>
</dbReference>
<evidence type="ECO:0000313" key="2">
    <source>
        <dbReference type="EMBL" id="TPX10825.1"/>
    </source>
</evidence>
<feature type="region of interest" description="Disordered" evidence="1">
    <location>
        <begin position="1"/>
        <end position="28"/>
    </location>
</feature>
<feature type="compositionally biased region" description="Basic and acidic residues" evidence="1">
    <location>
        <begin position="215"/>
        <end position="225"/>
    </location>
</feature>
<feature type="region of interest" description="Disordered" evidence="1">
    <location>
        <begin position="63"/>
        <end position="99"/>
    </location>
</feature>
<accession>A0A507AK68</accession>
<dbReference type="GeneID" id="41975661"/>
<dbReference type="AlphaFoldDB" id="A0A507AK68"/>
<sequence>MDKSPKNGGPGAHPTTPHTLDAKQGRAKLNVPLQAEKELLEQKLTNNDTAVRDFAALHLQPKSTAAADNEDIENAGRTASGQGRSTSITPGPGKPNDQIPYPLVRAPGVALPKDRPLTPIEIKTLRLCAQLRAQRAEHFRQQELEMARERQPWGGHGEHSLLWLPSPVVPQVLDEATLHIAMHMRCQGDWMHRMPHKNKETGQVRLAANANESMADNKDDDEKRTLGTASLCRGRGMRPLP</sequence>
<protein>
    <submittedName>
        <fullName evidence="2">Uncharacterized protein</fullName>
    </submittedName>
</protein>
<name>A0A507AK68_9PEZI</name>
<organism evidence="2 3">
    <name type="scientific">Thyridium curvatum</name>
    <dbReference type="NCBI Taxonomy" id="1093900"/>
    <lineage>
        <taxon>Eukaryota</taxon>
        <taxon>Fungi</taxon>
        <taxon>Dikarya</taxon>
        <taxon>Ascomycota</taxon>
        <taxon>Pezizomycotina</taxon>
        <taxon>Sordariomycetes</taxon>
        <taxon>Sordariomycetidae</taxon>
        <taxon>Thyridiales</taxon>
        <taxon>Thyridiaceae</taxon>
        <taxon>Thyridium</taxon>
    </lineage>
</organism>
<reference evidence="2 3" key="1">
    <citation type="submission" date="2019-06" db="EMBL/GenBank/DDBJ databases">
        <title>Draft genome sequence of the filamentous fungus Phialemoniopsis curvata isolated from diesel fuel.</title>
        <authorList>
            <person name="Varaljay V.A."/>
            <person name="Lyon W.J."/>
            <person name="Crouch A.L."/>
            <person name="Drake C.E."/>
            <person name="Hollomon J.M."/>
            <person name="Nadeau L.J."/>
            <person name="Nunn H.S."/>
            <person name="Stevenson B.S."/>
            <person name="Bojanowski C.L."/>
            <person name="Crookes-Goodson W.J."/>
        </authorList>
    </citation>
    <scope>NUCLEOTIDE SEQUENCE [LARGE SCALE GENOMIC DNA]</scope>
    <source>
        <strain evidence="2 3">D216</strain>
    </source>
</reference>
<evidence type="ECO:0000256" key="1">
    <source>
        <dbReference type="SAM" id="MobiDB-lite"/>
    </source>
</evidence>
<dbReference type="EMBL" id="SKBQ01000053">
    <property type="protein sequence ID" value="TPX10825.1"/>
    <property type="molecule type" value="Genomic_DNA"/>
</dbReference>
<dbReference type="InParanoid" id="A0A507AK68"/>
<keyword evidence="3" id="KW-1185">Reference proteome</keyword>
<evidence type="ECO:0000313" key="3">
    <source>
        <dbReference type="Proteomes" id="UP000319257"/>
    </source>
</evidence>
<feature type="region of interest" description="Disordered" evidence="1">
    <location>
        <begin position="212"/>
        <end position="241"/>
    </location>
</feature>
<dbReference type="RefSeq" id="XP_030992536.1">
    <property type="nucleotide sequence ID" value="XM_031143044.1"/>
</dbReference>
<gene>
    <name evidence="2" type="ORF">E0L32_008214</name>
</gene>